<gene>
    <name evidence="2" type="ORF">GN242_18235</name>
</gene>
<evidence type="ECO:0000313" key="3">
    <source>
        <dbReference type="Proteomes" id="UP000424752"/>
    </source>
</evidence>
<keyword evidence="1" id="KW-0732">Signal</keyword>
<dbReference type="Proteomes" id="UP000424752">
    <property type="component" value="Chromosome"/>
</dbReference>
<protein>
    <submittedName>
        <fullName evidence="2">Uncharacterized protein</fullName>
    </submittedName>
</protein>
<proteinExistence type="predicted"/>
<dbReference type="KEGG" id="erwi:GN242_18235"/>
<feature type="chain" id="PRO_5026321629" evidence="1">
    <location>
        <begin position="19"/>
        <end position="121"/>
    </location>
</feature>
<organism evidence="2 3">
    <name type="scientific">Erwinia sorbitola</name>
    <dbReference type="NCBI Taxonomy" id="2681984"/>
    <lineage>
        <taxon>Bacteria</taxon>
        <taxon>Pseudomonadati</taxon>
        <taxon>Pseudomonadota</taxon>
        <taxon>Gammaproteobacteria</taxon>
        <taxon>Enterobacterales</taxon>
        <taxon>Erwiniaceae</taxon>
        <taxon>Erwinia</taxon>
    </lineage>
</organism>
<reference evidence="2 3" key="1">
    <citation type="submission" date="2019-12" db="EMBL/GenBank/DDBJ databases">
        <title>Erwinia sp. nov., isolated from droppings of birds in the Qinghai-Tiebt plateau of China.</title>
        <authorList>
            <person name="Ge Y."/>
        </authorList>
    </citation>
    <scope>NUCLEOTIDE SEQUENCE [LARGE SCALE GENOMIC DNA]</scope>
    <source>
        <strain evidence="2 3">J780</strain>
    </source>
</reference>
<accession>A0A6I6EWR2</accession>
<dbReference type="EMBL" id="CP046509">
    <property type="protein sequence ID" value="QGU89042.1"/>
    <property type="molecule type" value="Genomic_DNA"/>
</dbReference>
<dbReference type="RefSeq" id="WP_156287969.1">
    <property type="nucleotide sequence ID" value="NZ_CP046509.1"/>
</dbReference>
<dbReference type="AlphaFoldDB" id="A0A6I6EWR2"/>
<feature type="signal peptide" evidence="1">
    <location>
        <begin position="1"/>
        <end position="18"/>
    </location>
</feature>
<sequence>MKKILGLMLVAVAFSSQAAFVHPLDFNNSAEQQKVVLDYIKEKVKHEYCDGPVDLCQPTTLRMMEKENLRAFKELTKATNRPMLDQMIENYCHSSIDMCNYITINLMYKENLKASDEELSW</sequence>
<evidence type="ECO:0000256" key="1">
    <source>
        <dbReference type="SAM" id="SignalP"/>
    </source>
</evidence>
<name>A0A6I6EWR2_9GAMM</name>
<evidence type="ECO:0000313" key="2">
    <source>
        <dbReference type="EMBL" id="QGU89042.1"/>
    </source>
</evidence>